<geneLocation type="mitochondrion" evidence="15"/>
<keyword evidence="9 13" id="KW-0830">Ubiquinone</keyword>
<gene>
    <name evidence="15" type="primary">nad1</name>
</gene>
<proteinExistence type="inferred from homology"/>
<comment type="catalytic activity">
    <reaction evidence="13">
        <text>a ubiquinone + NADH + 5 H(+)(in) = a ubiquinol + NAD(+) + 4 H(+)(out)</text>
        <dbReference type="Rhea" id="RHEA:29091"/>
        <dbReference type="Rhea" id="RHEA-COMP:9565"/>
        <dbReference type="Rhea" id="RHEA-COMP:9566"/>
        <dbReference type="ChEBI" id="CHEBI:15378"/>
        <dbReference type="ChEBI" id="CHEBI:16389"/>
        <dbReference type="ChEBI" id="CHEBI:17976"/>
        <dbReference type="ChEBI" id="CHEBI:57540"/>
        <dbReference type="ChEBI" id="CHEBI:57945"/>
        <dbReference type="EC" id="7.1.1.2"/>
    </reaction>
</comment>
<keyword evidence="8 14" id="KW-1133">Transmembrane helix</keyword>
<comment type="similarity">
    <text evidence="3 12">Belongs to the complex I subunit 1 family.</text>
</comment>
<keyword evidence="6 12" id="KW-0812">Transmembrane</keyword>
<dbReference type="InterPro" id="IPR018086">
    <property type="entry name" value="NADH_UbQ_OxRdtase_su1_CS"/>
</dbReference>
<evidence type="ECO:0000256" key="3">
    <source>
        <dbReference type="ARBA" id="ARBA00010535"/>
    </source>
</evidence>
<dbReference type="PANTHER" id="PTHR11432">
    <property type="entry name" value="NADH DEHYDROGENASE SUBUNIT 1"/>
    <property type="match status" value="1"/>
</dbReference>
<sequence length="313" mass="36248">MSLFDSVVIMISYLILIICVLLSVAFLTLFERKVLGYIQIRKGPNKSGLIGLAQPFSDAIKLFTKEQTYPIMSNMILYYFSPVYMMLISLLLWVSFPFLMNLLDFSFSMLFIFALSSLGVYGVMMAGWSSNSNYALLGSIRSIAQTISYEVSMILVIMSFLVFINDFSLISFSKYQNYVWFMFMLFPLGFILMTSLLAETNRTPFDLAEGESELVSGFNVEYSSGGFAMIFLSEYSSILFMSMIYSMMVLGGNFYSYLFFVKMIFTSFIWLWVRGTFPRFRYDKLMLLTWMTFLPISLGYLIFSYNLFMLFNF</sequence>
<evidence type="ECO:0000256" key="8">
    <source>
        <dbReference type="ARBA" id="ARBA00022989"/>
    </source>
</evidence>
<evidence type="ECO:0000256" key="5">
    <source>
        <dbReference type="ARBA" id="ARBA00022448"/>
    </source>
</evidence>
<comment type="subcellular location">
    <subcellularLocation>
        <location evidence="2 12">Mitochondrion inner membrane</location>
        <topology evidence="2 12">Multi-pass membrane protein</topology>
    </subcellularLocation>
</comment>
<evidence type="ECO:0000256" key="12">
    <source>
        <dbReference type="RuleBase" id="RU000471"/>
    </source>
</evidence>
<name>A0A482JNA3_9CUCU</name>
<feature type="transmembrane region" description="Helical" evidence="14">
    <location>
        <begin position="285"/>
        <end position="308"/>
    </location>
</feature>
<feature type="transmembrane region" description="Helical" evidence="14">
    <location>
        <begin position="149"/>
        <end position="172"/>
    </location>
</feature>
<dbReference type="AlphaFoldDB" id="A0A482JNA3"/>
<evidence type="ECO:0000256" key="13">
    <source>
        <dbReference type="RuleBase" id="RU000473"/>
    </source>
</evidence>
<evidence type="ECO:0000256" key="1">
    <source>
        <dbReference type="ARBA" id="ARBA00003257"/>
    </source>
</evidence>
<dbReference type="PROSITE" id="PS00667">
    <property type="entry name" value="COMPLEX1_ND1_1"/>
    <property type="match status" value="1"/>
</dbReference>
<dbReference type="GO" id="GO:0009060">
    <property type="term" value="P:aerobic respiration"/>
    <property type="evidence" value="ECO:0007669"/>
    <property type="project" value="TreeGrafter"/>
</dbReference>
<dbReference type="PROSITE" id="PS00668">
    <property type="entry name" value="COMPLEX1_ND1_2"/>
    <property type="match status" value="1"/>
</dbReference>
<dbReference type="HAMAP" id="MF_01350">
    <property type="entry name" value="NDH1_NuoH"/>
    <property type="match status" value="1"/>
</dbReference>
<evidence type="ECO:0000256" key="2">
    <source>
        <dbReference type="ARBA" id="ARBA00004448"/>
    </source>
</evidence>
<evidence type="ECO:0000256" key="7">
    <source>
        <dbReference type="ARBA" id="ARBA00022792"/>
    </source>
</evidence>
<feature type="transmembrane region" description="Helical" evidence="14">
    <location>
        <begin position="254"/>
        <end position="273"/>
    </location>
</feature>
<evidence type="ECO:0000256" key="11">
    <source>
        <dbReference type="ARBA" id="ARBA00023136"/>
    </source>
</evidence>
<reference evidence="15" key="1">
    <citation type="journal article" date="2018" name="Mitochondrial DNA Part B Resour">
        <title>Complete mitochondrial genome of a leaf beetle, Callispa bowringi (Coleoptera: Chrysomelidae).</title>
        <authorList>
            <person name="Liu P."/>
            <person name="Guo Q."/>
            <person name="Xu J."/>
            <person name="Liao C."/>
            <person name="Dai X."/>
        </authorList>
    </citation>
    <scope>NUCLEOTIDE SEQUENCE</scope>
</reference>
<accession>A0A482JNA3</accession>
<organism evidence="15">
    <name type="scientific">Callispa bowringii</name>
    <dbReference type="NCBI Taxonomy" id="2558238"/>
    <lineage>
        <taxon>Eukaryota</taxon>
        <taxon>Metazoa</taxon>
        <taxon>Ecdysozoa</taxon>
        <taxon>Arthropoda</taxon>
        <taxon>Hexapoda</taxon>
        <taxon>Insecta</taxon>
        <taxon>Pterygota</taxon>
        <taxon>Neoptera</taxon>
        <taxon>Endopterygota</taxon>
        <taxon>Coleoptera</taxon>
        <taxon>Polyphaga</taxon>
        <taxon>Cucujiformia</taxon>
        <taxon>Chrysomeloidea</taxon>
        <taxon>Chrysomelidae</taxon>
        <taxon>Cassidinae</taxon>
        <taxon>Callispa</taxon>
    </lineage>
</organism>
<evidence type="ECO:0000256" key="10">
    <source>
        <dbReference type="ARBA" id="ARBA00023128"/>
    </source>
</evidence>
<evidence type="ECO:0000256" key="14">
    <source>
        <dbReference type="SAM" id="Phobius"/>
    </source>
</evidence>
<dbReference type="Pfam" id="PF00146">
    <property type="entry name" value="NADHdh"/>
    <property type="match status" value="1"/>
</dbReference>
<evidence type="ECO:0000313" key="15">
    <source>
        <dbReference type="EMBL" id="QBP33869.1"/>
    </source>
</evidence>
<keyword evidence="10 13" id="KW-0496">Mitochondrion</keyword>
<dbReference type="InterPro" id="IPR001694">
    <property type="entry name" value="NADH_UbQ_OxRdtase_su1/FPO"/>
</dbReference>
<evidence type="ECO:0000256" key="4">
    <source>
        <dbReference type="ARBA" id="ARBA00021009"/>
    </source>
</evidence>
<keyword evidence="5" id="KW-0813">Transport</keyword>
<keyword evidence="7" id="KW-0999">Mitochondrion inner membrane</keyword>
<dbReference type="GO" id="GO:0003954">
    <property type="term" value="F:NADH dehydrogenase activity"/>
    <property type="evidence" value="ECO:0007669"/>
    <property type="project" value="TreeGrafter"/>
</dbReference>
<dbReference type="GO" id="GO:0005743">
    <property type="term" value="C:mitochondrial inner membrane"/>
    <property type="evidence" value="ECO:0007669"/>
    <property type="project" value="UniProtKB-SubCell"/>
</dbReference>
<keyword evidence="11 14" id="KW-0472">Membrane</keyword>
<dbReference type="EC" id="7.1.1.2" evidence="13"/>
<dbReference type="PANTHER" id="PTHR11432:SF3">
    <property type="entry name" value="NADH-UBIQUINONE OXIDOREDUCTASE CHAIN 1"/>
    <property type="match status" value="1"/>
</dbReference>
<feature type="transmembrane region" description="Helical" evidence="14">
    <location>
        <begin position="178"/>
        <end position="198"/>
    </location>
</feature>
<protein>
    <recommendedName>
        <fullName evidence="4 13">NADH-ubiquinone oxidoreductase chain 1</fullName>
        <ecNumber evidence="13">7.1.1.2</ecNumber>
    </recommendedName>
</protein>
<dbReference type="GO" id="GO:0008137">
    <property type="term" value="F:NADH dehydrogenase (ubiquinone) activity"/>
    <property type="evidence" value="ECO:0007669"/>
    <property type="project" value="UniProtKB-EC"/>
</dbReference>
<feature type="transmembrane region" description="Helical" evidence="14">
    <location>
        <begin position="6"/>
        <end position="30"/>
    </location>
</feature>
<feature type="transmembrane region" description="Helical" evidence="14">
    <location>
        <begin position="105"/>
        <end position="128"/>
    </location>
</feature>
<evidence type="ECO:0000256" key="6">
    <source>
        <dbReference type="ARBA" id="ARBA00022692"/>
    </source>
</evidence>
<keyword evidence="12" id="KW-0520">NAD</keyword>
<feature type="transmembrane region" description="Helical" evidence="14">
    <location>
        <begin position="227"/>
        <end position="248"/>
    </location>
</feature>
<comment type="function">
    <text evidence="1">Core subunit of the mitochondrial membrane respiratory chain NADH dehydrogenase (Complex I) that is believed to belong to the minimal assembly required for catalysis. Complex I functions in the transfer of electrons from NADH to the respiratory chain. The immediate electron acceptor for the enzyme is believed to be ubiquinone.</text>
</comment>
<dbReference type="EMBL" id="MG456836">
    <property type="protein sequence ID" value="QBP33869.1"/>
    <property type="molecule type" value="Genomic_DNA"/>
</dbReference>
<evidence type="ECO:0000256" key="9">
    <source>
        <dbReference type="ARBA" id="ARBA00023075"/>
    </source>
</evidence>
<feature type="transmembrane region" description="Helical" evidence="14">
    <location>
        <begin position="76"/>
        <end position="99"/>
    </location>
</feature>